<dbReference type="InterPro" id="IPR035447">
    <property type="entry name" value="DNA_topo_I_N_sf"/>
</dbReference>
<accession>A0ABW4S4P8</accession>
<comment type="caution">
    <text evidence="9">The sequence shown here is derived from an EMBL/GenBank/DDBJ whole genome shotgun (WGS) entry which is preliminary data.</text>
</comment>
<dbReference type="Pfam" id="PF21338">
    <property type="entry name" value="Top1B_N_bact"/>
    <property type="match status" value="1"/>
</dbReference>
<protein>
    <recommendedName>
        <fullName evidence="3">DNA topoisomerase</fullName>
        <ecNumber evidence="3">5.6.2.1</ecNumber>
    </recommendedName>
</protein>
<reference evidence="10" key="1">
    <citation type="journal article" date="2019" name="Int. J. Syst. Evol. Microbiol.">
        <title>The Global Catalogue of Microorganisms (GCM) 10K type strain sequencing project: providing services to taxonomists for standard genome sequencing and annotation.</title>
        <authorList>
            <consortium name="The Broad Institute Genomics Platform"/>
            <consortium name="The Broad Institute Genome Sequencing Center for Infectious Disease"/>
            <person name="Wu L."/>
            <person name="Ma J."/>
        </authorList>
    </citation>
    <scope>NUCLEOTIDE SEQUENCE [LARGE SCALE GENOMIC DNA]</scope>
    <source>
        <strain evidence="10">CGMCC 4.7242</strain>
    </source>
</reference>
<evidence type="ECO:0000313" key="10">
    <source>
        <dbReference type="Proteomes" id="UP001597353"/>
    </source>
</evidence>
<evidence type="ECO:0000259" key="8">
    <source>
        <dbReference type="Pfam" id="PF21338"/>
    </source>
</evidence>
<evidence type="ECO:0000256" key="6">
    <source>
        <dbReference type="ARBA" id="ARBA00023235"/>
    </source>
</evidence>
<dbReference type="RefSeq" id="WP_390260424.1">
    <property type="nucleotide sequence ID" value="NZ_JBHUGH010000005.1"/>
</dbReference>
<gene>
    <name evidence="9" type="ORF">ACFSGJ_07680</name>
</gene>
<evidence type="ECO:0000259" key="7">
    <source>
        <dbReference type="Pfam" id="PF01028"/>
    </source>
</evidence>
<evidence type="ECO:0000256" key="1">
    <source>
        <dbReference type="ARBA" id="ARBA00000213"/>
    </source>
</evidence>
<organism evidence="9 10">
    <name type="scientific">Halodurantibacterium flavum</name>
    <dbReference type="NCBI Taxonomy" id="1382802"/>
    <lineage>
        <taxon>Bacteria</taxon>
        <taxon>Pseudomonadati</taxon>
        <taxon>Pseudomonadota</taxon>
        <taxon>Alphaproteobacteria</taxon>
        <taxon>Rhodobacterales</taxon>
        <taxon>Paracoccaceae</taxon>
        <taxon>Halodurantibacterium</taxon>
    </lineage>
</organism>
<dbReference type="PRINTS" id="PR00416">
    <property type="entry name" value="EUTPISMRASEI"/>
</dbReference>
<dbReference type="Pfam" id="PF01028">
    <property type="entry name" value="Topoisom_I"/>
    <property type="match status" value="1"/>
</dbReference>
<keyword evidence="10" id="KW-1185">Reference proteome</keyword>
<dbReference type="InterPro" id="IPR011010">
    <property type="entry name" value="DNA_brk_join_enz"/>
</dbReference>
<evidence type="ECO:0000256" key="4">
    <source>
        <dbReference type="ARBA" id="ARBA00023029"/>
    </source>
</evidence>
<evidence type="ECO:0000256" key="3">
    <source>
        <dbReference type="ARBA" id="ARBA00012891"/>
    </source>
</evidence>
<comment type="catalytic activity">
    <reaction evidence="1">
        <text>ATP-independent breakage of single-stranded DNA, followed by passage and rejoining.</text>
        <dbReference type="EC" id="5.6.2.1"/>
    </reaction>
</comment>
<dbReference type="PROSITE" id="PS52038">
    <property type="entry name" value="TOPO_IB_2"/>
    <property type="match status" value="1"/>
</dbReference>
<name>A0ABW4S4P8_9RHOB</name>
<dbReference type="EC" id="5.6.2.1" evidence="3"/>
<feature type="domain" description="DNA topoisomerase IB N-terminal" evidence="8">
    <location>
        <begin position="46"/>
        <end position="94"/>
    </location>
</feature>
<dbReference type="InterPro" id="IPR014711">
    <property type="entry name" value="TopoI_cat_a-hlx-sub_euk"/>
</dbReference>
<comment type="similarity">
    <text evidence="2">Belongs to the type IB topoisomerase family.</text>
</comment>
<feature type="domain" description="DNA topoisomerase I catalytic core eukaryotic-type" evidence="7">
    <location>
        <begin position="114"/>
        <end position="288"/>
    </location>
</feature>
<dbReference type="Gene3D" id="3.90.15.10">
    <property type="entry name" value="Topoisomerase I, Chain A, domain 3"/>
    <property type="match status" value="1"/>
</dbReference>
<keyword evidence="4" id="KW-0799">Topoisomerase</keyword>
<keyword evidence="5" id="KW-0238">DNA-binding</keyword>
<keyword evidence="6" id="KW-0413">Isomerase</keyword>
<dbReference type="SUPFAM" id="SSF55869">
    <property type="entry name" value="DNA topoisomerase I domain"/>
    <property type="match status" value="1"/>
</dbReference>
<dbReference type="Gene3D" id="1.10.132.120">
    <property type="match status" value="1"/>
</dbReference>
<evidence type="ECO:0000313" key="9">
    <source>
        <dbReference type="EMBL" id="MFD1912093.1"/>
    </source>
</evidence>
<dbReference type="EMBL" id="JBHUGH010000005">
    <property type="protein sequence ID" value="MFD1912093.1"/>
    <property type="molecule type" value="Genomic_DNA"/>
</dbReference>
<dbReference type="InterPro" id="IPR013500">
    <property type="entry name" value="TopoI_cat_euk"/>
</dbReference>
<dbReference type="InterPro" id="IPR001631">
    <property type="entry name" value="TopoI"/>
</dbReference>
<dbReference type="SUPFAM" id="SSF56349">
    <property type="entry name" value="DNA breaking-rejoining enzymes"/>
    <property type="match status" value="1"/>
</dbReference>
<dbReference type="Proteomes" id="UP001597353">
    <property type="component" value="Unassembled WGS sequence"/>
</dbReference>
<sequence>MTLHSPRPAAAEPVRPAPVSPALVRPRLVHSSDDMPGIRRRRCGKGFAYTDADGKPLSCAETRARVLSLAVPPAWQDVWICADPNGHIQATGIDARGRKQYRYHPDWSEWRSGVKFSQLPEFGLALPRIRRRMERDLRAEPGSPEFAIAALILLLDRAHLRIGSRRHTTASGTYGATTLLARHVRLARDGTVRLSFRAKGGKRVQRSLRDKRLHKVLQEIDDLPGKNLFTWMDDEGGAHPVTSGQVNDWLADAAGGIDATAKTFRTWAGSVSALRAAAAMSRAGERLTVKALTEAAAERLHNTPAICRKSYIHPDILTLVELSPEDLLAILPPRAPGVPRGLASDERRLLDFLARQTLGGQRK</sequence>
<proteinExistence type="inferred from homology"/>
<evidence type="ECO:0000256" key="5">
    <source>
        <dbReference type="ARBA" id="ARBA00023125"/>
    </source>
</evidence>
<evidence type="ECO:0000256" key="2">
    <source>
        <dbReference type="ARBA" id="ARBA00006645"/>
    </source>
</evidence>
<dbReference type="InterPro" id="IPR049331">
    <property type="entry name" value="Top1B_N_bact"/>
</dbReference>
<dbReference type="Gene3D" id="3.30.66.10">
    <property type="entry name" value="DNA topoisomerase I domain"/>
    <property type="match status" value="1"/>
</dbReference>